<dbReference type="Proteomes" id="UP000280344">
    <property type="component" value="Chromosome"/>
</dbReference>
<evidence type="ECO:0000256" key="8">
    <source>
        <dbReference type="SAM" id="MobiDB-lite"/>
    </source>
</evidence>
<evidence type="ECO:0000256" key="5">
    <source>
        <dbReference type="ARBA" id="ARBA00022692"/>
    </source>
</evidence>
<keyword evidence="11" id="KW-1185">Reference proteome</keyword>
<dbReference type="PANTHER" id="PTHR34702">
    <property type="entry name" value="NA(+)/H(+) ANTIPORTER SUBUNIT F1"/>
    <property type="match status" value="1"/>
</dbReference>
<dbReference type="KEGG" id="flh:EJ997_08975"/>
<dbReference type="OrthoDB" id="3733837at2"/>
<dbReference type="AlphaFoldDB" id="A0A3Q9G7H6"/>
<evidence type="ECO:0000256" key="7">
    <source>
        <dbReference type="ARBA" id="ARBA00023136"/>
    </source>
</evidence>
<feature type="transmembrane region" description="Helical" evidence="9">
    <location>
        <begin position="34"/>
        <end position="53"/>
    </location>
</feature>
<sequence>MTIVAWICGGLLFLAGLGVVIRVSKGPTMLDRMVAVDLFTSTIVCAIAVISALTRRTDLIPVLVVLAIVGFIGSTTISRFLAHEPTADKRILTKEEVAKILEEERIREDDDDEEVHNPDVDDDVEGEVKEEQDA</sequence>
<dbReference type="GO" id="GO:0005886">
    <property type="term" value="C:plasma membrane"/>
    <property type="evidence" value="ECO:0007669"/>
    <property type="project" value="UniProtKB-SubCell"/>
</dbReference>
<feature type="region of interest" description="Disordered" evidence="8">
    <location>
        <begin position="103"/>
        <end position="134"/>
    </location>
</feature>
<keyword evidence="5 9" id="KW-0812">Transmembrane</keyword>
<accession>A0A3Q9G7H6</accession>
<evidence type="ECO:0000256" key="3">
    <source>
        <dbReference type="ARBA" id="ARBA00022448"/>
    </source>
</evidence>
<keyword evidence="6 9" id="KW-1133">Transmembrane helix</keyword>
<keyword evidence="3" id="KW-0813">Transport</keyword>
<dbReference type="GO" id="GO:0015385">
    <property type="term" value="F:sodium:proton antiporter activity"/>
    <property type="evidence" value="ECO:0007669"/>
    <property type="project" value="TreeGrafter"/>
</dbReference>
<keyword evidence="7 9" id="KW-0472">Membrane</keyword>
<evidence type="ECO:0000256" key="2">
    <source>
        <dbReference type="ARBA" id="ARBA00009212"/>
    </source>
</evidence>
<evidence type="ECO:0000256" key="4">
    <source>
        <dbReference type="ARBA" id="ARBA00022475"/>
    </source>
</evidence>
<dbReference type="RefSeq" id="WP_126704250.1">
    <property type="nucleotide sequence ID" value="NZ_CP034593.1"/>
</dbReference>
<dbReference type="PANTHER" id="PTHR34702:SF1">
    <property type="entry name" value="NA(+)_H(+) ANTIPORTER SUBUNIT F"/>
    <property type="match status" value="1"/>
</dbReference>
<feature type="transmembrane region" description="Helical" evidence="9">
    <location>
        <begin position="60"/>
        <end position="82"/>
    </location>
</feature>
<evidence type="ECO:0000313" key="11">
    <source>
        <dbReference type="Proteomes" id="UP000280344"/>
    </source>
</evidence>
<keyword evidence="4" id="KW-1003">Cell membrane</keyword>
<comment type="subcellular location">
    <subcellularLocation>
        <location evidence="1">Cell membrane</location>
        <topology evidence="1">Multi-pass membrane protein</topology>
    </subcellularLocation>
</comment>
<protein>
    <submittedName>
        <fullName evidence="10">pH regulation protein F</fullName>
    </submittedName>
</protein>
<dbReference type="Pfam" id="PF04066">
    <property type="entry name" value="MrpF_PhaF"/>
    <property type="match status" value="1"/>
</dbReference>
<dbReference type="InterPro" id="IPR007208">
    <property type="entry name" value="MrpF/PhaF-like"/>
</dbReference>
<evidence type="ECO:0000256" key="1">
    <source>
        <dbReference type="ARBA" id="ARBA00004651"/>
    </source>
</evidence>
<dbReference type="EMBL" id="CP034593">
    <property type="protein sequence ID" value="AZQ77447.1"/>
    <property type="molecule type" value="Genomic_DNA"/>
</dbReference>
<feature type="compositionally biased region" description="Acidic residues" evidence="8">
    <location>
        <begin position="109"/>
        <end position="125"/>
    </location>
</feature>
<evidence type="ECO:0000256" key="6">
    <source>
        <dbReference type="ARBA" id="ARBA00022989"/>
    </source>
</evidence>
<proteinExistence type="inferred from homology"/>
<evidence type="ECO:0000256" key="9">
    <source>
        <dbReference type="SAM" id="Phobius"/>
    </source>
</evidence>
<comment type="similarity">
    <text evidence="2">Belongs to the CPA3 antiporters (TC 2.A.63) subunit F family.</text>
</comment>
<evidence type="ECO:0000313" key="10">
    <source>
        <dbReference type="EMBL" id="AZQ77447.1"/>
    </source>
</evidence>
<organism evidence="10 11">
    <name type="scientific">Flaviflexus ciconiae</name>
    <dbReference type="NCBI Taxonomy" id="2496867"/>
    <lineage>
        <taxon>Bacteria</taxon>
        <taxon>Bacillati</taxon>
        <taxon>Actinomycetota</taxon>
        <taxon>Actinomycetes</taxon>
        <taxon>Actinomycetales</taxon>
        <taxon>Actinomycetaceae</taxon>
        <taxon>Flaviflexus</taxon>
    </lineage>
</organism>
<gene>
    <name evidence="10" type="ORF">EJ997_08975</name>
</gene>
<name>A0A3Q9G7H6_9ACTO</name>
<reference evidence="10 11" key="1">
    <citation type="submission" date="2018-12" db="EMBL/GenBank/DDBJ databases">
        <title>Complete genome sequence of Flaviflexus sp. H23T48.</title>
        <authorList>
            <person name="Bae J.-W."/>
            <person name="Lee J.-Y."/>
        </authorList>
    </citation>
    <scope>NUCLEOTIDE SEQUENCE [LARGE SCALE GENOMIC DNA]</scope>
    <source>
        <strain evidence="10 11">H23T48</strain>
    </source>
</reference>